<gene>
    <name evidence="3" type="ORF">GCM10010970_32590</name>
</gene>
<comment type="caution">
    <text evidence="3">The sequence shown here is derived from an EMBL/GenBank/DDBJ whole genome shotgun (WGS) entry which is preliminary data.</text>
</comment>
<organism evidence="3 4">
    <name type="scientific">Silvimonas iriomotensis</name>
    <dbReference type="NCBI Taxonomy" id="449662"/>
    <lineage>
        <taxon>Bacteria</taxon>
        <taxon>Pseudomonadati</taxon>
        <taxon>Pseudomonadota</taxon>
        <taxon>Betaproteobacteria</taxon>
        <taxon>Neisseriales</taxon>
        <taxon>Chitinibacteraceae</taxon>
        <taxon>Silvimonas</taxon>
    </lineage>
</organism>
<dbReference type="EMBL" id="BMLX01000005">
    <property type="protein sequence ID" value="GGP23259.1"/>
    <property type="molecule type" value="Genomic_DNA"/>
</dbReference>
<keyword evidence="1" id="KW-0677">Repeat</keyword>
<dbReference type="InterPro" id="IPR001258">
    <property type="entry name" value="NHL_repeat"/>
</dbReference>
<accession>A0ABQ2PDB1</accession>
<feature type="repeat" description="NHL" evidence="2">
    <location>
        <begin position="153"/>
        <end position="184"/>
    </location>
</feature>
<proteinExistence type="predicted"/>
<evidence type="ECO:0000313" key="4">
    <source>
        <dbReference type="Proteomes" id="UP000637267"/>
    </source>
</evidence>
<reference evidence="4" key="1">
    <citation type="journal article" date="2019" name="Int. J. Syst. Evol. Microbiol.">
        <title>The Global Catalogue of Microorganisms (GCM) 10K type strain sequencing project: providing services to taxonomists for standard genome sequencing and annotation.</title>
        <authorList>
            <consortium name="The Broad Institute Genomics Platform"/>
            <consortium name="The Broad Institute Genome Sequencing Center for Infectious Disease"/>
            <person name="Wu L."/>
            <person name="Ma J."/>
        </authorList>
    </citation>
    <scope>NUCLEOTIDE SEQUENCE [LARGE SCALE GENOMIC DNA]</scope>
    <source>
        <strain evidence="4">CGMCC 1.8859</strain>
    </source>
</reference>
<dbReference type="InterPro" id="IPR011042">
    <property type="entry name" value="6-blade_b-propeller_TolB-like"/>
</dbReference>
<dbReference type="PROSITE" id="PS51125">
    <property type="entry name" value="NHL"/>
    <property type="match status" value="2"/>
</dbReference>
<dbReference type="SUPFAM" id="SSF101898">
    <property type="entry name" value="NHL repeat"/>
    <property type="match status" value="1"/>
</dbReference>
<dbReference type="Pfam" id="PF01436">
    <property type="entry name" value="NHL"/>
    <property type="match status" value="2"/>
</dbReference>
<dbReference type="PANTHER" id="PTHR13833">
    <property type="match status" value="1"/>
</dbReference>
<protein>
    <recommendedName>
        <fullName evidence="5">NHL repeat-containing protein</fullName>
    </recommendedName>
</protein>
<dbReference type="Gene3D" id="2.120.10.30">
    <property type="entry name" value="TolB, C-terminal domain"/>
    <property type="match status" value="3"/>
</dbReference>
<dbReference type="Proteomes" id="UP000637267">
    <property type="component" value="Unassembled WGS sequence"/>
</dbReference>
<evidence type="ECO:0000256" key="1">
    <source>
        <dbReference type="ARBA" id="ARBA00022737"/>
    </source>
</evidence>
<dbReference type="PANTHER" id="PTHR13833:SF71">
    <property type="entry name" value="NHL DOMAIN-CONTAINING PROTEIN"/>
    <property type="match status" value="1"/>
</dbReference>
<evidence type="ECO:0000256" key="2">
    <source>
        <dbReference type="PROSITE-ProRule" id="PRU00504"/>
    </source>
</evidence>
<feature type="repeat" description="NHL" evidence="2">
    <location>
        <begin position="208"/>
        <end position="238"/>
    </location>
</feature>
<evidence type="ECO:0000313" key="3">
    <source>
        <dbReference type="EMBL" id="GGP23259.1"/>
    </source>
</evidence>
<evidence type="ECO:0008006" key="5">
    <source>
        <dbReference type="Google" id="ProtNLM"/>
    </source>
</evidence>
<keyword evidence="4" id="KW-1185">Reference proteome</keyword>
<name>A0ABQ2PDB1_9NEIS</name>
<sequence>MPDGEPVILQNSNGDTTTVSANGGFSFPATMGKGAGYAVTITRQPVWASCSLGQQSGTVNADVSSIQLSCVAARAQVSTLAPQYAMQNPVGIVSATDGTLYMSDATANTIMSLSAGGSVQLWAGGYQNYTYIQPGVMGWTNKGLINGQRLQSQFSFPVEIALDKQGNIYVADDGNQVVRKIAVDGTVSTLAGSGASAYQDGPASSAAFAWPHGVAVDDAGNVYVTDPGNFRIRKIGVDGMVSTVAGSGTSASQDGTGAGASFIYPKAIAIGPDGNLYVGDTSASQVRRVTPAGVVTTLAGSGVNGFSDGNGTQATFNGVTGVAVDQNGTVYVSDYGNNAIRRISRNGVVTTLAGGTTASTVDGIGSAATFNGPQQLTLDAQGNLYVVESGSGAVRKISPVQ</sequence>